<organism evidence="2 3">
    <name type="scientific">Galerina marginata (strain CBS 339.88)</name>
    <dbReference type="NCBI Taxonomy" id="685588"/>
    <lineage>
        <taxon>Eukaryota</taxon>
        <taxon>Fungi</taxon>
        <taxon>Dikarya</taxon>
        <taxon>Basidiomycota</taxon>
        <taxon>Agaricomycotina</taxon>
        <taxon>Agaricomycetes</taxon>
        <taxon>Agaricomycetidae</taxon>
        <taxon>Agaricales</taxon>
        <taxon>Agaricineae</taxon>
        <taxon>Strophariaceae</taxon>
        <taxon>Galerina</taxon>
    </lineage>
</organism>
<name>A0A067SW69_GALM3</name>
<dbReference type="Proteomes" id="UP000027222">
    <property type="component" value="Unassembled WGS sequence"/>
</dbReference>
<dbReference type="EMBL" id="KL142381">
    <property type="protein sequence ID" value="KDR75190.1"/>
    <property type="molecule type" value="Genomic_DNA"/>
</dbReference>
<reference evidence="3" key="1">
    <citation type="journal article" date="2014" name="Proc. Natl. Acad. Sci. U.S.A.">
        <title>Extensive sampling of basidiomycete genomes demonstrates inadequacy of the white-rot/brown-rot paradigm for wood decay fungi.</title>
        <authorList>
            <person name="Riley R."/>
            <person name="Salamov A.A."/>
            <person name="Brown D.W."/>
            <person name="Nagy L.G."/>
            <person name="Floudas D."/>
            <person name="Held B.W."/>
            <person name="Levasseur A."/>
            <person name="Lombard V."/>
            <person name="Morin E."/>
            <person name="Otillar R."/>
            <person name="Lindquist E.A."/>
            <person name="Sun H."/>
            <person name="LaButti K.M."/>
            <person name="Schmutz J."/>
            <person name="Jabbour D."/>
            <person name="Luo H."/>
            <person name="Baker S.E."/>
            <person name="Pisabarro A.G."/>
            <person name="Walton J.D."/>
            <person name="Blanchette R.A."/>
            <person name="Henrissat B."/>
            <person name="Martin F."/>
            <person name="Cullen D."/>
            <person name="Hibbett D.S."/>
            <person name="Grigoriev I.V."/>
        </authorList>
    </citation>
    <scope>NUCLEOTIDE SEQUENCE [LARGE SCALE GENOMIC DNA]</scope>
    <source>
        <strain evidence="3">CBS 339.88</strain>
    </source>
</reference>
<dbReference type="AlphaFoldDB" id="A0A067SW69"/>
<feature type="region of interest" description="Disordered" evidence="1">
    <location>
        <begin position="1"/>
        <end position="81"/>
    </location>
</feature>
<dbReference type="HOGENOM" id="CLU_1468242_0_0_1"/>
<feature type="region of interest" description="Disordered" evidence="1">
    <location>
        <begin position="132"/>
        <end position="154"/>
    </location>
</feature>
<dbReference type="STRING" id="685588.A0A067SW69"/>
<sequence>MEAALSQPSSSQEGELQPEPSTSSQRPRFKPAAQNAISDIPTLLGSQNEGGGSGTFAPKTPTRLQYSSTLAPSPSLPGTPVRQQINSRLASTMGSEIGSPGTLPDGNLKELTADSIADMLQQLSRVPEYIRKLESSEKKRRAADKSREAKESKIKKLEDEVEGLKAREKELEAVIAEYERQDSD</sequence>
<dbReference type="OrthoDB" id="5418639at2759"/>
<feature type="compositionally biased region" description="Polar residues" evidence="1">
    <location>
        <begin position="1"/>
        <end position="26"/>
    </location>
</feature>
<evidence type="ECO:0000313" key="3">
    <source>
        <dbReference type="Proteomes" id="UP000027222"/>
    </source>
</evidence>
<dbReference type="Gene3D" id="1.20.5.170">
    <property type="match status" value="1"/>
</dbReference>
<feature type="compositionally biased region" description="Polar residues" evidence="1">
    <location>
        <begin position="62"/>
        <end position="72"/>
    </location>
</feature>
<proteinExistence type="predicted"/>
<keyword evidence="3" id="KW-1185">Reference proteome</keyword>
<gene>
    <name evidence="2" type="ORF">GALMADRAFT_226851</name>
</gene>
<dbReference type="CDD" id="cd14686">
    <property type="entry name" value="bZIP"/>
    <property type="match status" value="1"/>
</dbReference>
<evidence type="ECO:0000256" key="1">
    <source>
        <dbReference type="SAM" id="MobiDB-lite"/>
    </source>
</evidence>
<accession>A0A067SW69</accession>
<protein>
    <submittedName>
        <fullName evidence="2">Uncharacterized protein</fullName>
    </submittedName>
</protein>
<evidence type="ECO:0000313" key="2">
    <source>
        <dbReference type="EMBL" id="KDR75190.1"/>
    </source>
</evidence>